<dbReference type="AlphaFoldDB" id="A0A1T5HUC8"/>
<organism evidence="1 2">
    <name type="scientific">Alkalitalea saponilacus</name>
    <dbReference type="NCBI Taxonomy" id="889453"/>
    <lineage>
        <taxon>Bacteria</taxon>
        <taxon>Pseudomonadati</taxon>
        <taxon>Bacteroidota</taxon>
        <taxon>Bacteroidia</taxon>
        <taxon>Marinilabiliales</taxon>
        <taxon>Marinilabiliaceae</taxon>
        <taxon>Alkalitalea</taxon>
    </lineage>
</organism>
<dbReference type="Proteomes" id="UP000191055">
    <property type="component" value="Unassembled WGS sequence"/>
</dbReference>
<protein>
    <submittedName>
        <fullName evidence="1">Uncharacterized protein</fullName>
    </submittedName>
</protein>
<proteinExistence type="predicted"/>
<name>A0A1T5HUC8_9BACT</name>
<dbReference type="RefSeq" id="WP_079559221.1">
    <property type="nucleotide sequence ID" value="NZ_CP021904.1"/>
</dbReference>
<dbReference type="KEGG" id="asx:CDL62_15400"/>
<dbReference type="OrthoDB" id="670350at2"/>
<evidence type="ECO:0000313" key="1">
    <source>
        <dbReference type="EMBL" id="SKC24292.1"/>
    </source>
</evidence>
<evidence type="ECO:0000313" key="2">
    <source>
        <dbReference type="Proteomes" id="UP000191055"/>
    </source>
</evidence>
<keyword evidence="2" id="KW-1185">Reference proteome</keyword>
<gene>
    <name evidence="1" type="ORF">SAMN03080601_03591</name>
</gene>
<reference evidence="1 2" key="1">
    <citation type="submission" date="2017-02" db="EMBL/GenBank/DDBJ databases">
        <authorList>
            <person name="Peterson S.W."/>
        </authorList>
    </citation>
    <scope>NUCLEOTIDE SEQUENCE [LARGE SCALE GENOMIC DNA]</scope>
    <source>
        <strain evidence="1 2">DSM 24412</strain>
    </source>
</reference>
<sequence>MKTLLAFSIILAIGLSSYSQCLNNESLSERIKSEAEAMANALITKNHEAYINYMHPVLIEAFGGKVKVLETLNQGILHGAEIKSIEFSNQSEPINYLNEIQCTFNQTIIMKYNENKILTNSTLIGISMDNGNRWYFIDAGSNTLIELQGHFPNLSDRLIIKPLSKPLLIKE</sequence>
<accession>A0A1T5HUC8</accession>
<dbReference type="EMBL" id="FUYV01000071">
    <property type="protein sequence ID" value="SKC24292.1"/>
    <property type="molecule type" value="Genomic_DNA"/>
</dbReference>